<protein>
    <recommendedName>
        <fullName evidence="2">Acyltransferase 3 domain-containing protein</fullName>
    </recommendedName>
</protein>
<evidence type="ECO:0000313" key="3">
    <source>
        <dbReference type="EMBL" id="GIQ83525.1"/>
    </source>
</evidence>
<dbReference type="GO" id="GO:0016747">
    <property type="term" value="F:acyltransferase activity, transferring groups other than amino-acyl groups"/>
    <property type="evidence" value="ECO:0007669"/>
    <property type="project" value="InterPro"/>
</dbReference>
<accession>A0A9K3CW63</accession>
<keyword evidence="1" id="KW-0472">Membrane</keyword>
<sequence>MSCPSGGSEGGRVCVVEGERDGVCVEVPVESVTLDIEGEREVVVVTQEMSIDADHTHTPTGEGEKTEGESAQADTALFTPRFDYLDGLRGLAALQVMFYHFRGSWPLEWVLDKWYGFPLRLLPFFWSGRWGVCVFFLLSGYVLTHSVRKPIQDSSLSTSPSPCALSG</sequence>
<reference evidence="3 4" key="1">
    <citation type="journal article" date="2018" name="PLoS ONE">
        <title>The draft genome of Kipferlia bialata reveals reductive genome evolution in fornicate parasites.</title>
        <authorList>
            <person name="Tanifuji G."/>
            <person name="Takabayashi S."/>
            <person name="Kume K."/>
            <person name="Takagi M."/>
            <person name="Nakayama T."/>
            <person name="Kamikawa R."/>
            <person name="Inagaki Y."/>
            <person name="Hashimoto T."/>
        </authorList>
    </citation>
    <scope>NUCLEOTIDE SEQUENCE [LARGE SCALE GENOMIC DNA]</scope>
    <source>
        <strain evidence="3">NY0173</strain>
    </source>
</reference>
<dbReference type="EMBL" id="BDIP01001083">
    <property type="protein sequence ID" value="GIQ83525.1"/>
    <property type="molecule type" value="Genomic_DNA"/>
</dbReference>
<dbReference type="InterPro" id="IPR002656">
    <property type="entry name" value="Acyl_transf_3_dom"/>
</dbReference>
<keyword evidence="4" id="KW-1185">Reference proteome</keyword>
<evidence type="ECO:0000313" key="4">
    <source>
        <dbReference type="Proteomes" id="UP000265618"/>
    </source>
</evidence>
<keyword evidence="1" id="KW-1133">Transmembrane helix</keyword>
<dbReference type="Proteomes" id="UP000265618">
    <property type="component" value="Unassembled WGS sequence"/>
</dbReference>
<dbReference type="OrthoDB" id="10267716at2759"/>
<proteinExistence type="predicted"/>
<feature type="domain" description="Acyltransferase 3" evidence="2">
    <location>
        <begin position="83"/>
        <end position="149"/>
    </location>
</feature>
<organism evidence="3 4">
    <name type="scientific">Kipferlia bialata</name>
    <dbReference type="NCBI Taxonomy" id="797122"/>
    <lineage>
        <taxon>Eukaryota</taxon>
        <taxon>Metamonada</taxon>
        <taxon>Carpediemonas-like organisms</taxon>
        <taxon>Kipferlia</taxon>
    </lineage>
</organism>
<feature type="transmembrane region" description="Helical" evidence="1">
    <location>
        <begin position="121"/>
        <end position="143"/>
    </location>
</feature>
<dbReference type="AlphaFoldDB" id="A0A9K3CW63"/>
<gene>
    <name evidence="3" type="ORF">KIPB_004866</name>
</gene>
<evidence type="ECO:0000259" key="2">
    <source>
        <dbReference type="Pfam" id="PF01757"/>
    </source>
</evidence>
<keyword evidence="1" id="KW-0812">Transmembrane</keyword>
<name>A0A9K3CW63_9EUKA</name>
<dbReference type="Pfam" id="PF01757">
    <property type="entry name" value="Acyl_transf_3"/>
    <property type="match status" value="1"/>
</dbReference>
<evidence type="ECO:0000256" key="1">
    <source>
        <dbReference type="SAM" id="Phobius"/>
    </source>
</evidence>
<comment type="caution">
    <text evidence="3">The sequence shown here is derived from an EMBL/GenBank/DDBJ whole genome shotgun (WGS) entry which is preliminary data.</text>
</comment>